<reference evidence="1 2" key="1">
    <citation type="journal article" date="2019" name="Sci. Rep.">
        <title>Orb-weaving spider Araneus ventricosus genome elucidates the spidroin gene catalogue.</title>
        <authorList>
            <person name="Kono N."/>
            <person name="Nakamura H."/>
            <person name="Ohtoshi R."/>
            <person name="Moran D.A.P."/>
            <person name="Shinohara A."/>
            <person name="Yoshida Y."/>
            <person name="Fujiwara M."/>
            <person name="Mori M."/>
            <person name="Tomita M."/>
            <person name="Arakawa K."/>
        </authorList>
    </citation>
    <scope>NUCLEOTIDE SEQUENCE [LARGE SCALE GENOMIC DNA]</scope>
</reference>
<dbReference type="AlphaFoldDB" id="A0A4Y2FQ53"/>
<protein>
    <submittedName>
        <fullName evidence="1">Uncharacterized protein</fullName>
    </submittedName>
</protein>
<keyword evidence="2" id="KW-1185">Reference proteome</keyword>
<sequence length="107" mass="12137">MQVVFSPNFPVYGIQNSRAAPTARGLANLESPEVRTYQLWSVEFRTVALFLRRMAWQTSSRPRIVLRDCGRFNSKQSRRCNGAWIGKSLGKTRVSGRTDAVCHSSFL</sequence>
<proteinExistence type="predicted"/>
<organism evidence="1 2">
    <name type="scientific">Araneus ventricosus</name>
    <name type="common">Orbweaver spider</name>
    <name type="synonym">Epeira ventricosa</name>
    <dbReference type="NCBI Taxonomy" id="182803"/>
    <lineage>
        <taxon>Eukaryota</taxon>
        <taxon>Metazoa</taxon>
        <taxon>Ecdysozoa</taxon>
        <taxon>Arthropoda</taxon>
        <taxon>Chelicerata</taxon>
        <taxon>Arachnida</taxon>
        <taxon>Araneae</taxon>
        <taxon>Araneomorphae</taxon>
        <taxon>Entelegynae</taxon>
        <taxon>Araneoidea</taxon>
        <taxon>Araneidae</taxon>
        <taxon>Araneus</taxon>
    </lineage>
</organism>
<comment type="caution">
    <text evidence="1">The sequence shown here is derived from an EMBL/GenBank/DDBJ whole genome shotgun (WGS) entry which is preliminary data.</text>
</comment>
<gene>
    <name evidence="1" type="ORF">AVEN_210560_1</name>
</gene>
<dbReference type="Proteomes" id="UP000499080">
    <property type="component" value="Unassembled WGS sequence"/>
</dbReference>
<dbReference type="EMBL" id="BGPR01001035">
    <property type="protein sequence ID" value="GBM43620.1"/>
    <property type="molecule type" value="Genomic_DNA"/>
</dbReference>
<accession>A0A4Y2FQ53</accession>
<evidence type="ECO:0000313" key="1">
    <source>
        <dbReference type="EMBL" id="GBM43620.1"/>
    </source>
</evidence>
<name>A0A4Y2FQ53_ARAVE</name>
<evidence type="ECO:0000313" key="2">
    <source>
        <dbReference type="Proteomes" id="UP000499080"/>
    </source>
</evidence>